<reference evidence="2" key="2">
    <citation type="submission" date="2017-06" db="EMBL/GenBank/DDBJ databases">
        <title>WGS assembly of Brachypodium distachyon.</title>
        <authorList>
            <consortium name="The International Brachypodium Initiative"/>
            <person name="Lucas S."/>
            <person name="Harmon-Smith M."/>
            <person name="Lail K."/>
            <person name="Tice H."/>
            <person name="Grimwood J."/>
            <person name="Bruce D."/>
            <person name="Barry K."/>
            <person name="Shu S."/>
            <person name="Lindquist E."/>
            <person name="Wang M."/>
            <person name="Pitluck S."/>
            <person name="Vogel J.P."/>
            <person name="Garvin D.F."/>
            <person name="Mockler T.C."/>
            <person name="Schmutz J."/>
            <person name="Rokhsar D."/>
            <person name="Bevan M.W."/>
        </authorList>
    </citation>
    <scope>NUCLEOTIDE SEQUENCE</scope>
    <source>
        <strain evidence="2">Bd21</strain>
    </source>
</reference>
<dbReference type="EMBL" id="CM000883">
    <property type="protein sequence ID" value="KQJ91309.1"/>
    <property type="molecule type" value="Genomic_DNA"/>
</dbReference>
<reference evidence="2 3" key="1">
    <citation type="journal article" date="2010" name="Nature">
        <title>Genome sequencing and analysis of the model grass Brachypodium distachyon.</title>
        <authorList>
            <consortium name="International Brachypodium Initiative"/>
        </authorList>
    </citation>
    <scope>NUCLEOTIDE SEQUENCE [LARGE SCALE GENOMIC DNA]</scope>
    <source>
        <strain evidence="2 3">Bd21</strain>
    </source>
</reference>
<evidence type="ECO:0000256" key="1">
    <source>
        <dbReference type="ARBA" id="ARBA00006974"/>
    </source>
</evidence>
<dbReference type="PANTHER" id="PTHR31175:SF79">
    <property type="entry name" value="AUXIN INDUCED PROTEIN"/>
    <property type="match status" value="1"/>
</dbReference>
<gene>
    <name evidence="2" type="ORF">BRADI_4g36954v3</name>
</gene>
<dbReference type="OrthoDB" id="1936278at2759"/>
<name>A0A0Q3LF76_BRADI</name>
<dbReference type="FunCoup" id="A0A0Q3LF76">
    <property type="interactions" value="477"/>
</dbReference>
<reference evidence="3" key="3">
    <citation type="submission" date="2018-08" db="UniProtKB">
        <authorList>
            <consortium name="EnsemblPlants"/>
        </authorList>
    </citation>
    <scope>IDENTIFICATION</scope>
    <source>
        <strain evidence="3">cv. Bd21</strain>
    </source>
</reference>
<dbReference type="InterPro" id="IPR003676">
    <property type="entry name" value="SAUR_fam"/>
</dbReference>
<dbReference type="STRING" id="15368.A0A0Q3LF76"/>
<evidence type="ECO:0000313" key="4">
    <source>
        <dbReference type="Proteomes" id="UP000008810"/>
    </source>
</evidence>
<evidence type="ECO:0000313" key="2">
    <source>
        <dbReference type="EMBL" id="KQJ91309.1"/>
    </source>
</evidence>
<dbReference type="Proteomes" id="UP000008810">
    <property type="component" value="Chromosome 4"/>
</dbReference>
<dbReference type="InParanoid" id="A0A0Q3LF76"/>
<accession>A0A0Q3LF76</accession>
<comment type="similarity">
    <text evidence="1">Belongs to the ARG7 family.</text>
</comment>
<dbReference type="Pfam" id="PF02519">
    <property type="entry name" value="Auxin_inducible"/>
    <property type="match status" value="1"/>
</dbReference>
<proteinExistence type="inferred from homology"/>
<keyword evidence="4" id="KW-1185">Reference proteome</keyword>
<dbReference type="PANTHER" id="PTHR31175">
    <property type="entry name" value="AUXIN-RESPONSIVE FAMILY PROTEIN"/>
    <property type="match status" value="1"/>
</dbReference>
<protein>
    <submittedName>
        <fullName evidence="2 3">Uncharacterized protein</fullName>
    </submittedName>
</protein>
<dbReference type="Gramene" id="KQJ91309">
    <property type="protein sequence ID" value="KQJ91309"/>
    <property type="gene ID" value="BRADI_4g36954v3"/>
</dbReference>
<dbReference type="AlphaFoldDB" id="A0A0Q3LF76"/>
<evidence type="ECO:0000313" key="3">
    <source>
        <dbReference type="EnsemblPlants" id="KQJ91309"/>
    </source>
</evidence>
<dbReference type="GO" id="GO:0009733">
    <property type="term" value="P:response to auxin"/>
    <property type="evidence" value="ECO:0007669"/>
    <property type="project" value="InterPro"/>
</dbReference>
<sequence>MIHPRKLAQLAKKLQRKVAAGAGAQQADGECCSMALVADKGNCVVYTADGARELLWMSGEEIGFATDGRILLPCDAVAMEYVMCLVRREASEEVERAFLCSIAGHCVAPSMGHHHQFALCT</sequence>
<dbReference type="EnsemblPlants" id="KQJ91309">
    <property type="protein sequence ID" value="KQJ91309"/>
    <property type="gene ID" value="BRADI_4g36954v3"/>
</dbReference>
<organism evidence="2">
    <name type="scientific">Brachypodium distachyon</name>
    <name type="common">Purple false brome</name>
    <name type="synonym">Trachynia distachya</name>
    <dbReference type="NCBI Taxonomy" id="15368"/>
    <lineage>
        <taxon>Eukaryota</taxon>
        <taxon>Viridiplantae</taxon>
        <taxon>Streptophyta</taxon>
        <taxon>Embryophyta</taxon>
        <taxon>Tracheophyta</taxon>
        <taxon>Spermatophyta</taxon>
        <taxon>Magnoliopsida</taxon>
        <taxon>Liliopsida</taxon>
        <taxon>Poales</taxon>
        <taxon>Poaceae</taxon>
        <taxon>BOP clade</taxon>
        <taxon>Pooideae</taxon>
        <taxon>Stipodae</taxon>
        <taxon>Brachypodieae</taxon>
        <taxon>Brachypodium</taxon>
    </lineage>
</organism>